<dbReference type="Pfam" id="PF13087">
    <property type="entry name" value="AAA_12"/>
    <property type="match status" value="1"/>
</dbReference>
<feature type="compositionally biased region" description="Basic and acidic residues" evidence="8">
    <location>
        <begin position="71"/>
        <end position="82"/>
    </location>
</feature>
<keyword evidence="7" id="KW-0391">Immunity</keyword>
<keyword evidence="2" id="KW-0963">Cytoplasm</keyword>
<dbReference type="Pfam" id="PF25396">
    <property type="entry name" value="ZNFX1"/>
    <property type="match status" value="1"/>
</dbReference>
<evidence type="ECO:0000256" key="7">
    <source>
        <dbReference type="ARBA" id="ARBA00022859"/>
    </source>
</evidence>
<evidence type="ECO:0000259" key="9">
    <source>
        <dbReference type="PROSITE" id="PS51981"/>
    </source>
</evidence>
<gene>
    <name evidence="10" type="ORF">MELIAE_LOCUS1956</name>
</gene>
<dbReference type="InterPro" id="IPR057373">
    <property type="entry name" value="ZNFX1"/>
</dbReference>
<dbReference type="GO" id="GO:0031048">
    <property type="term" value="P:regulatory ncRNA-mediated heterochromatin formation"/>
    <property type="evidence" value="ECO:0007669"/>
    <property type="project" value="TreeGrafter"/>
</dbReference>
<evidence type="ECO:0000313" key="10">
    <source>
        <dbReference type="EMBL" id="CAH0548129.1"/>
    </source>
</evidence>
<organism evidence="10 11">
    <name type="scientific">Brassicogethes aeneus</name>
    <name type="common">Rape pollen beetle</name>
    <name type="synonym">Meligethes aeneus</name>
    <dbReference type="NCBI Taxonomy" id="1431903"/>
    <lineage>
        <taxon>Eukaryota</taxon>
        <taxon>Metazoa</taxon>
        <taxon>Ecdysozoa</taxon>
        <taxon>Arthropoda</taxon>
        <taxon>Hexapoda</taxon>
        <taxon>Insecta</taxon>
        <taxon>Pterygota</taxon>
        <taxon>Neoptera</taxon>
        <taxon>Endopterygota</taxon>
        <taxon>Coleoptera</taxon>
        <taxon>Polyphaga</taxon>
        <taxon>Cucujiformia</taxon>
        <taxon>Nitidulidae</taxon>
        <taxon>Meligethinae</taxon>
        <taxon>Brassicogethes</taxon>
    </lineage>
</organism>
<keyword evidence="11" id="KW-1185">Reference proteome</keyword>
<keyword evidence="4" id="KW-0677">Repeat</keyword>
<evidence type="ECO:0000256" key="2">
    <source>
        <dbReference type="ARBA" id="ARBA00022490"/>
    </source>
</evidence>
<evidence type="ECO:0000256" key="8">
    <source>
        <dbReference type="SAM" id="MobiDB-lite"/>
    </source>
</evidence>
<feature type="compositionally biased region" description="Polar residues" evidence="8">
    <location>
        <begin position="103"/>
        <end position="117"/>
    </location>
</feature>
<accession>A0A9P0AVH3</accession>
<dbReference type="GO" id="GO:0008270">
    <property type="term" value="F:zinc ion binding"/>
    <property type="evidence" value="ECO:0007669"/>
    <property type="project" value="UniProtKB-KW"/>
</dbReference>
<evidence type="ECO:0000256" key="5">
    <source>
        <dbReference type="ARBA" id="ARBA00022771"/>
    </source>
</evidence>
<proteinExistence type="predicted"/>
<reference evidence="10" key="1">
    <citation type="submission" date="2021-12" db="EMBL/GenBank/DDBJ databases">
        <authorList>
            <person name="King R."/>
        </authorList>
    </citation>
    <scope>NUCLEOTIDE SEQUENCE</scope>
</reference>
<dbReference type="InterPro" id="IPR045055">
    <property type="entry name" value="DNA2/NAM7-like"/>
</dbReference>
<dbReference type="GO" id="GO:0031380">
    <property type="term" value="C:nuclear RNA-directed RNA polymerase complex"/>
    <property type="evidence" value="ECO:0007669"/>
    <property type="project" value="TreeGrafter"/>
</dbReference>
<dbReference type="Pfam" id="PF20173">
    <property type="entry name" value="ZnF_RZ-type"/>
    <property type="match status" value="1"/>
</dbReference>
<dbReference type="Pfam" id="PF13086">
    <property type="entry name" value="AAA_11"/>
    <property type="match status" value="1"/>
</dbReference>
<dbReference type="SUPFAM" id="SSF52540">
    <property type="entry name" value="P-loop containing nucleoside triphosphate hydrolases"/>
    <property type="match status" value="1"/>
</dbReference>
<dbReference type="EMBL" id="OV121132">
    <property type="protein sequence ID" value="CAH0548129.1"/>
    <property type="molecule type" value="Genomic_DNA"/>
</dbReference>
<feature type="compositionally biased region" description="Low complexity" evidence="8">
    <location>
        <begin position="54"/>
        <end position="66"/>
    </location>
</feature>
<keyword evidence="5" id="KW-0863">Zinc-finger</keyword>
<comment type="subcellular location">
    <subcellularLocation>
        <location evidence="1">Cytoplasm</location>
    </subcellularLocation>
</comment>
<dbReference type="Gene3D" id="3.40.50.300">
    <property type="entry name" value="P-loop containing nucleotide triphosphate hydrolases"/>
    <property type="match status" value="3"/>
</dbReference>
<dbReference type="SMART" id="SM00438">
    <property type="entry name" value="ZnF_NFX"/>
    <property type="match status" value="9"/>
</dbReference>
<evidence type="ECO:0000313" key="11">
    <source>
        <dbReference type="Proteomes" id="UP001154078"/>
    </source>
</evidence>
<dbReference type="InterPro" id="IPR047187">
    <property type="entry name" value="SF1_C_Upf1"/>
</dbReference>
<feature type="compositionally biased region" description="Basic and acidic residues" evidence="8">
    <location>
        <begin position="24"/>
        <end position="37"/>
    </location>
</feature>
<dbReference type="PANTHER" id="PTHR10887">
    <property type="entry name" value="DNA2/NAM7 HELICASE FAMILY"/>
    <property type="match status" value="1"/>
</dbReference>
<dbReference type="GO" id="GO:0005737">
    <property type="term" value="C:cytoplasm"/>
    <property type="evidence" value="ECO:0007669"/>
    <property type="project" value="UniProtKB-SubCell"/>
</dbReference>
<dbReference type="PANTHER" id="PTHR10887:SF341">
    <property type="entry name" value="NFX1-TYPE ZINC FINGER-CONTAINING PROTEIN 1"/>
    <property type="match status" value="1"/>
</dbReference>
<dbReference type="PROSITE" id="PS51981">
    <property type="entry name" value="ZF_RZ"/>
    <property type="match status" value="1"/>
</dbReference>
<feature type="domain" description="RZ-type" evidence="9">
    <location>
        <begin position="1986"/>
        <end position="2058"/>
    </location>
</feature>
<dbReference type="OrthoDB" id="2423195at2759"/>
<evidence type="ECO:0000256" key="1">
    <source>
        <dbReference type="ARBA" id="ARBA00004496"/>
    </source>
</evidence>
<dbReference type="InterPro" id="IPR041677">
    <property type="entry name" value="DNA2/NAM7_AAA_11"/>
</dbReference>
<dbReference type="GO" id="GO:0002376">
    <property type="term" value="P:immune system process"/>
    <property type="evidence" value="ECO:0007669"/>
    <property type="project" value="UniProtKB-KW"/>
</dbReference>
<feature type="compositionally biased region" description="Basic and acidic residues" evidence="8">
    <location>
        <begin position="1"/>
        <end position="10"/>
    </location>
</feature>
<evidence type="ECO:0000256" key="6">
    <source>
        <dbReference type="ARBA" id="ARBA00022833"/>
    </source>
</evidence>
<dbReference type="CDD" id="cd06008">
    <property type="entry name" value="NF-X1-zinc-finger"/>
    <property type="match status" value="1"/>
</dbReference>
<keyword evidence="3" id="KW-0479">Metal-binding</keyword>
<protein>
    <recommendedName>
        <fullName evidence="9">RZ-type domain-containing protein</fullName>
    </recommendedName>
</protein>
<evidence type="ECO:0000256" key="3">
    <source>
        <dbReference type="ARBA" id="ARBA00022723"/>
    </source>
</evidence>
<dbReference type="InterPro" id="IPR027417">
    <property type="entry name" value="P-loop_NTPase"/>
</dbReference>
<name>A0A9P0AVH3_BRAAE</name>
<dbReference type="GO" id="GO:0004386">
    <property type="term" value="F:helicase activity"/>
    <property type="evidence" value="ECO:0007669"/>
    <property type="project" value="InterPro"/>
</dbReference>
<evidence type="ECO:0000256" key="4">
    <source>
        <dbReference type="ARBA" id="ARBA00022737"/>
    </source>
</evidence>
<dbReference type="InterPro" id="IPR000967">
    <property type="entry name" value="Znf_NFX1"/>
</dbReference>
<feature type="compositionally biased region" description="Basic and acidic residues" evidence="8">
    <location>
        <begin position="118"/>
        <end position="135"/>
    </location>
</feature>
<feature type="region of interest" description="Disordered" evidence="8">
    <location>
        <begin position="1"/>
        <end position="144"/>
    </location>
</feature>
<dbReference type="FunFam" id="3.40.50.300:FF:000742">
    <property type="entry name" value="NFX1-type zinc finger-containing protein 1"/>
    <property type="match status" value="1"/>
</dbReference>
<dbReference type="CDD" id="cd18808">
    <property type="entry name" value="SF1_C_Upf1"/>
    <property type="match status" value="1"/>
</dbReference>
<sequence>MSGRILHREDEDGSNIPLGRGRGRGRDRGGNWRDRRSNSSSYPDGRSQSEKSNRGNSQNRNNGRSNPSINRNDRGDQHDPQNKNHIRSNQFTDRPNDRRDQYDSQNKNRIRNNQFTDRPNDRRDQYDSQNRDRRNNGPRTMGYPGLKSLLELDDIEAIILIISDSKKGFTKLLESESIKPDVMVFIIRVLNKIAVSSRKQHLIKYMTIGSFVRQLTSYIVSIELQEKRDKRFNDEFWKESDRFWQEVTAVCRVLFEISPSTACDVTPKLLKTLKKSIPRVEEEHMLHISDLIKMNVASLSDTIEERIKEIESKKQVKELLKADPNYEEEYVPPPDDYRDIIVYPSGEEITNPRRTFFLNKNRTVGKYGSVSEYLDVQFRLLREDFVAPLREAVCSYLEQKGEKITTVKFYQNVQFLNMESVNEAHCFRLQFDFQTGRQKRKVNYAQSKRFMFGSLLCFTQDNFKTVLFGKVAQRDIKDLDKGQLIVGMEFGVPNDRPYLMLECAVYFEPYYQVLTVLQQMDINNFPMKRYLVDVESDVRMPEYLIDDKEPVYYIIDNKQFWPFNFPDQNFYDLNESQLKAFKAALTKELSIIQGPPGTGKTHVGLKIAHTLLNNHHAWYKRSPILLICYTNHALDQFLEGIVSCTQKILRIGGQSKNEALNEFNIRKKKHQMPAAVGQIRNAVSDIVREIKQNNHLLEEVESFHYVMSFEHFTQIIPNYELSWFARASNDDLRGWLMAAKPALHVQEQGINQRDPETEPALDDEEVVEEIVDNNIEENNVGDDIFDEDFKVADSKPLIDLKQFCDTITNWKRHFESVCKDQNNDDPKVIDEIIRLNYEIEEMTNDFNFLREKLTWGSQQNFNVKKPKECDFYQPEEMPPNMRWKLYFHWVQEFRAKLISNKNRLAESFRKKFSEYNELRSIEEAQIMKEQLVIGMTTTGAARMNSALQALKCPIVIVEEAAEVLEAHIVSALTRHCQHLILIGDHQQLKPSTADFKMKNKFKLGISLFERMINNKIECHTLNVQHRMRPEISALVAPTIYPDLVNHVSVENRPSIDGIEKNLFFIDHRHPESQCDDSSKKNKHEAEFVVDLARHLILNGYEAKQITILAAYLGQMFEIIKLKKSDALLLSEVRVAVLDNYQGEECDIILLSLVRSNTAKSVGFLKIENRVCVALSRARNGLYIIGNMELLAANSEIWPKVKETLVNQQAIGESLPLVCKVHPYKKTFVKCREDFLQVREGGCDLQCNGSLPCGHICKMLCHVQDRDHAKSRCLEPCTKLLCDSNPFHKCLRECYRDCGPCTYRVLRDLDCGHQVSLECHIDHTNYKCREPVKTKLPCGHEADKPCHMDVDNFRCPLPCDVRVEPCGHACKKNCHVKYDPDHLEYQCRQPCPKFRKDCTTKADHHLCRRFCFEECEPCLLEVQKPRTVCPHFYKVACNFDVDQIVCEKPCTKTVQCGHKCKNNCSEPCGLCTYKVDKVVPDCGHKIKVACHEEADRKFCLGQCPRQLPCGHTCTKRCKEPCTTECKEIVACEVNSPCGHVIKQMPCYINTKVTRGSTDVDLLDFCKEPCGVTLKCDHKCLGSCGACYQGRIHAKCAEKCGVPLVCNHECTVPCRQACKPCQKKCIYRCPHDRCGRKCGQVCTPCVHHCNRKCKHQQCAKKCGEICSVPPCEEPCDKRLKCGHPCVGFCGDPCPTLCRICDQEELTEIFFGDEDEPDARFVQLKDCGHVLESKGLNSWFMQTDSEIQVKACPKCKAPVTQTLRFSDYLKQAMLDVEKVKRKLNGTYHDNEEKRSELHKTLSNVYLKVKERTPLIKPFMQALLKRITPNEKSRNRPLPSASELNAIQAKIQILEHIATLCQVKGDERDVLRQRFGLTRVNNISYLIEGKRVINQVKMIMKVLENDQDDRISNQEIDDIDQELKRLQRIVQFQRIVAFPSYAQVKTKVAEHVRIIENGLFSKTRYSNLVDDGIMEHLKELNKQVASGLAITEAERRSIVEAMGMTKGHWFKCPNGHVYAIGDCGGAMVESKCNECGATIGGGSHRVRDDNSFAPEIDGATQPAWSSTTDLGNYDLNFF</sequence>
<dbReference type="Proteomes" id="UP001154078">
    <property type="component" value="Chromosome 1"/>
</dbReference>
<keyword evidence="6" id="KW-0862">Zinc</keyword>
<dbReference type="InterPro" id="IPR041679">
    <property type="entry name" value="DNA2/NAM7-like_C"/>
</dbReference>
<dbReference type="InterPro" id="IPR046439">
    <property type="entry name" value="ZF_RZ_dom"/>
</dbReference>